<organism evidence="3 4">
    <name type="scientific">Aporhodopirellula aestuarii</name>
    <dbReference type="NCBI Taxonomy" id="2950107"/>
    <lineage>
        <taxon>Bacteria</taxon>
        <taxon>Pseudomonadati</taxon>
        <taxon>Planctomycetota</taxon>
        <taxon>Planctomycetia</taxon>
        <taxon>Pirellulales</taxon>
        <taxon>Pirellulaceae</taxon>
        <taxon>Aporhodopirellula</taxon>
    </lineage>
</organism>
<evidence type="ECO:0000256" key="1">
    <source>
        <dbReference type="SAM" id="Phobius"/>
    </source>
</evidence>
<accession>A0ABT0U5F3</accession>
<reference evidence="3 4" key="1">
    <citation type="journal article" date="2022" name="Syst. Appl. Microbiol.">
        <title>Rhodopirellula aestuarii sp. nov., a novel member of the genus Rhodopirellula isolated from brackish sediments collected in the Tagus River estuary, Portugal.</title>
        <authorList>
            <person name="Vitorino I.R."/>
            <person name="Klimek D."/>
            <person name="Calusinska M."/>
            <person name="Lobo-da-Cunha A."/>
            <person name="Vasconcelos V."/>
            <person name="Lage O.M."/>
        </authorList>
    </citation>
    <scope>NUCLEOTIDE SEQUENCE [LARGE SCALE GENOMIC DNA]</scope>
    <source>
        <strain evidence="3 4">ICT_H3.1</strain>
    </source>
</reference>
<sequence>MSKHNHSPFIRSNQMQQYVFDPGVNLRVGGKHRAGFTLVELLVVIAIIGVLVGLLLPAVQSAREAARRMSCSNNMKQIGLALHMHHDTLNRFPSQRDQAKAPVPVAEQSFYRWGPLGLLTPYLEQSAIYEAIDLKKPLYIFSLGPPPSVITHPDLAAEVATQVPTFLCPSDVNSRVSEEWGATNYHANNGTGQDGGVYEKCDGLFYIDSQKGFRDILDGSSNTAAFCETLVGSGLADSTRGVANLGAERVTASVWNAVAPTIEDSWCLDDASPVIFKRGEKWADGSVNDTGYHHFRGPNARENDCYSRYAAIKSGRSRHVGGVTVLFADGSVRFVTDSVDLKAWRLLGSIADREVIPEF</sequence>
<evidence type="ECO:0000259" key="2">
    <source>
        <dbReference type="Pfam" id="PF07596"/>
    </source>
</evidence>
<gene>
    <name evidence="3" type="ORF">NB063_16200</name>
</gene>
<dbReference type="InterPro" id="IPR045584">
    <property type="entry name" value="Pilin-like"/>
</dbReference>
<dbReference type="InterPro" id="IPR027558">
    <property type="entry name" value="Pre_pil_HX9DG_C"/>
</dbReference>
<name>A0ABT0U5F3_9BACT</name>
<dbReference type="NCBIfam" id="TIGR02532">
    <property type="entry name" value="IV_pilin_GFxxxE"/>
    <property type="match status" value="1"/>
</dbReference>
<dbReference type="PANTHER" id="PTHR30093:SF2">
    <property type="entry name" value="TYPE II SECRETION SYSTEM PROTEIN H"/>
    <property type="match status" value="1"/>
</dbReference>
<evidence type="ECO:0000313" key="3">
    <source>
        <dbReference type="EMBL" id="MCM2372148.1"/>
    </source>
</evidence>
<keyword evidence="1" id="KW-1133">Transmembrane helix</keyword>
<dbReference type="EMBL" id="JAMQBK010000042">
    <property type="protein sequence ID" value="MCM2372148.1"/>
    <property type="molecule type" value="Genomic_DNA"/>
</dbReference>
<keyword evidence="1" id="KW-0812">Transmembrane</keyword>
<protein>
    <submittedName>
        <fullName evidence="3">DUF1559 domain-containing protein</fullName>
    </submittedName>
</protein>
<dbReference type="RefSeq" id="WP_250929783.1">
    <property type="nucleotide sequence ID" value="NZ_JAMQBK010000042.1"/>
</dbReference>
<comment type="caution">
    <text evidence="3">The sequence shown here is derived from an EMBL/GenBank/DDBJ whole genome shotgun (WGS) entry which is preliminary data.</text>
</comment>
<keyword evidence="4" id="KW-1185">Reference proteome</keyword>
<dbReference type="SUPFAM" id="SSF54523">
    <property type="entry name" value="Pili subunits"/>
    <property type="match status" value="1"/>
</dbReference>
<feature type="transmembrane region" description="Helical" evidence="1">
    <location>
        <begin position="34"/>
        <end position="59"/>
    </location>
</feature>
<keyword evidence="1" id="KW-0472">Membrane</keyword>
<proteinExistence type="predicted"/>
<dbReference type="NCBIfam" id="TIGR04294">
    <property type="entry name" value="pre_pil_HX9DG"/>
    <property type="match status" value="1"/>
</dbReference>
<dbReference type="PROSITE" id="PS00409">
    <property type="entry name" value="PROKAR_NTER_METHYL"/>
    <property type="match status" value="1"/>
</dbReference>
<dbReference type="PANTHER" id="PTHR30093">
    <property type="entry name" value="GENERAL SECRETION PATHWAY PROTEIN G"/>
    <property type="match status" value="1"/>
</dbReference>
<evidence type="ECO:0000313" key="4">
    <source>
        <dbReference type="Proteomes" id="UP001202961"/>
    </source>
</evidence>
<dbReference type="Gene3D" id="3.30.700.10">
    <property type="entry name" value="Glycoprotein, Type 4 Pilin"/>
    <property type="match status" value="1"/>
</dbReference>
<dbReference type="InterPro" id="IPR011453">
    <property type="entry name" value="DUF1559"/>
</dbReference>
<feature type="domain" description="DUF1559" evidence="2">
    <location>
        <begin position="60"/>
        <end position="341"/>
    </location>
</feature>
<dbReference type="Pfam" id="PF07596">
    <property type="entry name" value="SBP_bac_10"/>
    <property type="match status" value="1"/>
</dbReference>
<dbReference type="Pfam" id="PF07963">
    <property type="entry name" value="N_methyl"/>
    <property type="match status" value="1"/>
</dbReference>
<dbReference type="InterPro" id="IPR012902">
    <property type="entry name" value="N_methyl_site"/>
</dbReference>
<dbReference type="Proteomes" id="UP001202961">
    <property type="component" value="Unassembled WGS sequence"/>
</dbReference>